<dbReference type="EMBL" id="CATOUU010000993">
    <property type="protein sequence ID" value="CAI9965676.1"/>
    <property type="molecule type" value="Genomic_DNA"/>
</dbReference>
<comment type="caution">
    <text evidence="2">The sequence shown here is derived from an EMBL/GenBank/DDBJ whole genome shotgun (WGS) entry which is preliminary data.</text>
</comment>
<protein>
    <submittedName>
        <fullName evidence="2">ABC transporter family protein</fullName>
    </submittedName>
    <submittedName>
        <fullName evidence="3">ABC_transporter family protein</fullName>
    </submittedName>
</protein>
<evidence type="ECO:0000313" key="2">
    <source>
        <dbReference type="EMBL" id="CAI9965676.1"/>
    </source>
</evidence>
<keyword evidence="1" id="KW-0472">Membrane</keyword>
<evidence type="ECO:0000313" key="4">
    <source>
        <dbReference type="Proteomes" id="UP001642409"/>
    </source>
</evidence>
<evidence type="ECO:0000313" key="3">
    <source>
        <dbReference type="EMBL" id="CAL6083927.1"/>
    </source>
</evidence>
<proteinExistence type="predicted"/>
<name>A0AA86R2A2_9EUKA</name>
<gene>
    <name evidence="2" type="ORF">HINF_LOCUS53321</name>
    <name evidence="3" type="ORF">HINF_LOCUS61959</name>
</gene>
<dbReference type="AlphaFoldDB" id="A0AA86R2A2"/>
<keyword evidence="4" id="KW-1185">Reference proteome</keyword>
<evidence type="ECO:0000256" key="1">
    <source>
        <dbReference type="SAM" id="Phobius"/>
    </source>
</evidence>
<organism evidence="2">
    <name type="scientific">Hexamita inflata</name>
    <dbReference type="NCBI Taxonomy" id="28002"/>
    <lineage>
        <taxon>Eukaryota</taxon>
        <taxon>Metamonada</taxon>
        <taxon>Diplomonadida</taxon>
        <taxon>Hexamitidae</taxon>
        <taxon>Hexamitinae</taxon>
        <taxon>Hexamita</taxon>
    </lineage>
</organism>
<keyword evidence="1" id="KW-0812">Transmembrane</keyword>
<feature type="transmembrane region" description="Helical" evidence="1">
    <location>
        <begin position="20"/>
        <end position="40"/>
    </location>
</feature>
<sequence length="333" mass="38775">MNSLIQFYIYQAKRSQVMIILLLVLPVLIPFLIYGIMLLFTNSVSNIKIRKFEVPNLPPVEQIASPPEHLIYFSYSPDEPRYKDFINQMFQMNGISGRSRAFKDAAEAERYINIKNIVPGSKQRFDNVSFYSKILCDDFRLYSDAMNLNYQGDCLVDLSKDYEKVMLEQYKLTSSDLLIDVSQPEYQDNILFHINFLESATLLQGVPSNVTYEIVYNTTILDATMKIFPDPLLQKYGSKDNAYWTGYSYTLQNQLNQITLKRFTDLSQFRLESSQNNIIQTFLPFYQIVSLIFYFNSRFSLANYIILHNLELNHPCSNTDTRAVFKNGQGVYK</sequence>
<reference evidence="2" key="1">
    <citation type="submission" date="2023-06" db="EMBL/GenBank/DDBJ databases">
        <authorList>
            <person name="Kurt Z."/>
        </authorList>
    </citation>
    <scope>NUCLEOTIDE SEQUENCE</scope>
</reference>
<dbReference type="EMBL" id="CAXDID020000375">
    <property type="protein sequence ID" value="CAL6083927.1"/>
    <property type="molecule type" value="Genomic_DNA"/>
</dbReference>
<reference evidence="3 4" key="2">
    <citation type="submission" date="2024-07" db="EMBL/GenBank/DDBJ databases">
        <authorList>
            <person name="Akdeniz Z."/>
        </authorList>
    </citation>
    <scope>NUCLEOTIDE SEQUENCE [LARGE SCALE GENOMIC DNA]</scope>
</reference>
<dbReference type="Proteomes" id="UP001642409">
    <property type="component" value="Unassembled WGS sequence"/>
</dbReference>
<keyword evidence="1" id="KW-1133">Transmembrane helix</keyword>
<accession>A0AA86R2A2</accession>